<keyword evidence="3 6" id="KW-0694">RNA-binding</keyword>
<dbReference type="InterPro" id="IPR050188">
    <property type="entry name" value="RluA_PseudoU_synthase"/>
</dbReference>
<evidence type="ECO:0000256" key="6">
    <source>
        <dbReference type="PROSITE-ProRule" id="PRU00182"/>
    </source>
</evidence>
<dbReference type="NCBIfam" id="TIGR00005">
    <property type="entry name" value="rluA_subfam"/>
    <property type="match status" value="1"/>
</dbReference>
<dbReference type="EC" id="5.4.99.-" evidence="7"/>
<evidence type="ECO:0000256" key="4">
    <source>
        <dbReference type="ARBA" id="ARBA00023235"/>
    </source>
</evidence>
<dbReference type="GeneID" id="86940101"/>
<dbReference type="SMART" id="SM00363">
    <property type="entry name" value="S4"/>
    <property type="match status" value="1"/>
</dbReference>
<dbReference type="InterPro" id="IPR036986">
    <property type="entry name" value="S4_RNA-bd_sf"/>
</dbReference>
<evidence type="ECO:0000313" key="10">
    <source>
        <dbReference type="Proteomes" id="UP000018466"/>
    </source>
</evidence>
<dbReference type="GO" id="GO:0003723">
    <property type="term" value="F:RNA binding"/>
    <property type="evidence" value="ECO:0007669"/>
    <property type="project" value="UniProtKB-KW"/>
</dbReference>
<dbReference type="PANTHER" id="PTHR21600:SF44">
    <property type="entry name" value="RIBOSOMAL LARGE SUBUNIT PSEUDOURIDINE SYNTHASE D"/>
    <property type="match status" value="1"/>
</dbReference>
<comment type="caution">
    <text evidence="9">The sequence shown here is derived from an EMBL/GenBank/DDBJ whole genome shotgun (WGS) entry which is preliminary data.</text>
</comment>
<dbReference type="RefSeq" id="WP_009532143.1">
    <property type="nucleotide sequence ID" value="NZ_CALJAI010000056.1"/>
</dbReference>
<comment type="function">
    <text evidence="7">Responsible for synthesis of pseudouridine from uracil.</text>
</comment>
<evidence type="ECO:0000256" key="5">
    <source>
        <dbReference type="PIRSR" id="PIRSR606225-1"/>
    </source>
</evidence>
<feature type="domain" description="RNA-binding S4" evidence="8">
    <location>
        <begin position="13"/>
        <end position="77"/>
    </location>
</feature>
<accession>A0AA37DH63</accession>
<dbReference type="InterPro" id="IPR006145">
    <property type="entry name" value="PsdUridine_synth_RsuA/RluA"/>
</dbReference>
<dbReference type="InterPro" id="IPR020103">
    <property type="entry name" value="PsdUridine_synth_cat_dom_sf"/>
</dbReference>
<evidence type="ECO:0000256" key="3">
    <source>
        <dbReference type="ARBA" id="ARBA00022884"/>
    </source>
</evidence>
<protein>
    <recommendedName>
        <fullName evidence="7">Pseudouridine synthase</fullName>
        <ecNumber evidence="7">5.4.99.-</ecNumber>
    </recommendedName>
</protein>
<feature type="active site" evidence="5">
    <location>
        <position position="137"/>
    </location>
</feature>
<dbReference type="EMBL" id="AGEL01000003">
    <property type="protein sequence ID" value="EHO18124.1"/>
    <property type="molecule type" value="Genomic_DNA"/>
</dbReference>
<dbReference type="InterPro" id="IPR002942">
    <property type="entry name" value="S4_RNA-bd"/>
</dbReference>
<keyword evidence="10" id="KW-1185">Reference proteome</keyword>
<dbReference type="Pfam" id="PF00849">
    <property type="entry name" value="PseudoU_synth_2"/>
    <property type="match status" value="1"/>
</dbReference>
<dbReference type="Gene3D" id="3.30.2350.10">
    <property type="entry name" value="Pseudouridine synthase"/>
    <property type="match status" value="1"/>
</dbReference>
<dbReference type="SUPFAM" id="SSF55174">
    <property type="entry name" value="Alpha-L RNA-binding motif"/>
    <property type="match status" value="1"/>
</dbReference>
<dbReference type="CDD" id="cd02869">
    <property type="entry name" value="PseudoU_synth_RluA_like"/>
    <property type="match status" value="1"/>
</dbReference>
<dbReference type="InterPro" id="IPR006224">
    <property type="entry name" value="PsdUridine_synth_RluA-like_CS"/>
</dbReference>
<reference evidence="9 10" key="1">
    <citation type="submission" date="2011-10" db="EMBL/GenBank/DDBJ databases">
        <title>The Genome Sequence of Lachnospiraceae bacterium ACC2.</title>
        <authorList>
            <consortium name="The Broad Institute Genome Sequencing Platform"/>
            <person name="Earl A."/>
            <person name="Ward D."/>
            <person name="Feldgarden M."/>
            <person name="Gevers D."/>
            <person name="Sizova M."/>
            <person name="Hazen A."/>
            <person name="Epstein S."/>
            <person name="Young S.K."/>
            <person name="Zeng Q."/>
            <person name="Gargeya S."/>
            <person name="Fitzgerald M."/>
            <person name="Haas B."/>
            <person name="Abouelleil A."/>
            <person name="Alvarado L."/>
            <person name="Arachchi H.M."/>
            <person name="Berlin A."/>
            <person name="Brown A."/>
            <person name="Chapman S.B."/>
            <person name="Chen Z."/>
            <person name="Dunbar C."/>
            <person name="Freedman E."/>
            <person name="Gearin G."/>
            <person name="Goldberg J."/>
            <person name="Griggs A."/>
            <person name="Gujja S."/>
            <person name="Heiman D."/>
            <person name="Howarth C."/>
            <person name="Larson L."/>
            <person name="Lui A."/>
            <person name="MacDonald P.J.P."/>
            <person name="Montmayeur A."/>
            <person name="Murphy C."/>
            <person name="Neiman D."/>
            <person name="Pearson M."/>
            <person name="Priest M."/>
            <person name="Roberts A."/>
            <person name="Saif S."/>
            <person name="Shea T."/>
            <person name="Shenoy N."/>
            <person name="Sisk P."/>
            <person name="Stolte C."/>
            <person name="Sykes S."/>
            <person name="Wortman J."/>
            <person name="Nusbaum C."/>
            <person name="Birren B."/>
        </authorList>
    </citation>
    <scope>NUCLEOTIDE SEQUENCE [LARGE SCALE GENOMIC DNA]</scope>
    <source>
        <strain evidence="9 10">ACC2</strain>
    </source>
</reference>
<dbReference type="GO" id="GO:0120159">
    <property type="term" value="F:rRNA pseudouridine synthase activity"/>
    <property type="evidence" value="ECO:0007669"/>
    <property type="project" value="UniProtKB-ARBA"/>
</dbReference>
<organism evidence="9 10">
    <name type="scientific">Stomatobaculum longum</name>
    <dbReference type="NCBI Taxonomy" id="796942"/>
    <lineage>
        <taxon>Bacteria</taxon>
        <taxon>Bacillati</taxon>
        <taxon>Bacillota</taxon>
        <taxon>Clostridia</taxon>
        <taxon>Lachnospirales</taxon>
        <taxon>Lachnospiraceae</taxon>
        <taxon>Stomatobaculum</taxon>
    </lineage>
</organism>
<dbReference type="InterPro" id="IPR006225">
    <property type="entry name" value="PsdUridine_synth_RluC/D"/>
</dbReference>
<dbReference type="SUPFAM" id="SSF55120">
    <property type="entry name" value="Pseudouridine synthase"/>
    <property type="match status" value="1"/>
</dbReference>
<dbReference type="AlphaFoldDB" id="A0AA37DH63"/>
<gene>
    <name evidence="9" type="ORF">HMPREF9623_00308</name>
</gene>
<dbReference type="GO" id="GO:0000455">
    <property type="term" value="P:enzyme-directed rRNA pseudouridine synthesis"/>
    <property type="evidence" value="ECO:0007669"/>
    <property type="project" value="TreeGrafter"/>
</dbReference>
<dbReference type="FunFam" id="3.30.2350.10:FF:000006">
    <property type="entry name" value="Pseudouridine synthase"/>
    <property type="match status" value="1"/>
</dbReference>
<proteinExistence type="inferred from homology"/>
<dbReference type="PANTHER" id="PTHR21600">
    <property type="entry name" value="MITOCHONDRIAL RNA PSEUDOURIDINE SYNTHASE"/>
    <property type="match status" value="1"/>
</dbReference>
<keyword evidence="4 7" id="KW-0413">Isomerase</keyword>
<evidence type="ECO:0000259" key="8">
    <source>
        <dbReference type="SMART" id="SM00363"/>
    </source>
</evidence>
<evidence type="ECO:0000256" key="1">
    <source>
        <dbReference type="ARBA" id="ARBA00000073"/>
    </source>
</evidence>
<sequence>MEELIIQEELANKRLDIAISLLFPELTRAHAQKLIKEGSVLVDGKPRKASYPLTAGERLSVTLPEPEATEVLPENIPLDILYEDKDVIVINKPKGMVVHPAAGHTGGTLVNALLYHCKDSLSGINGILRPGIVHRIDRDTTGVMIACKNDRAHQCIAEQLKAHSITRRYLALAQGRMQEEEGTVDAPLGRDPENRKRMKSGMIGGKHAVTHYRVLERFAAATYLECRLETGRTHQIRAHLASLGHPLLGDTVYGSGKNPYHLEGQCLHAAVLGFRHPADGRYLEFTAPLPTYFEALLDKFRQKA</sequence>
<evidence type="ECO:0000313" key="9">
    <source>
        <dbReference type="EMBL" id="EHO18124.1"/>
    </source>
</evidence>
<evidence type="ECO:0000256" key="7">
    <source>
        <dbReference type="RuleBase" id="RU362028"/>
    </source>
</evidence>
<dbReference type="PROSITE" id="PS50889">
    <property type="entry name" value="S4"/>
    <property type="match status" value="1"/>
</dbReference>
<comment type="similarity">
    <text evidence="2 7">Belongs to the pseudouridine synthase RluA family.</text>
</comment>
<dbReference type="CDD" id="cd00165">
    <property type="entry name" value="S4"/>
    <property type="match status" value="1"/>
</dbReference>
<dbReference type="Proteomes" id="UP000018466">
    <property type="component" value="Unassembled WGS sequence"/>
</dbReference>
<name>A0AA37DH63_9FIRM</name>
<evidence type="ECO:0000256" key="2">
    <source>
        <dbReference type="ARBA" id="ARBA00010876"/>
    </source>
</evidence>
<dbReference type="Gene3D" id="3.10.290.10">
    <property type="entry name" value="RNA-binding S4 domain"/>
    <property type="match status" value="1"/>
</dbReference>
<dbReference type="Pfam" id="PF01479">
    <property type="entry name" value="S4"/>
    <property type="match status" value="1"/>
</dbReference>
<dbReference type="PROSITE" id="PS01129">
    <property type="entry name" value="PSI_RLU"/>
    <property type="match status" value="1"/>
</dbReference>
<comment type="catalytic activity">
    <reaction evidence="1 7">
        <text>a uridine in RNA = a pseudouridine in RNA</text>
        <dbReference type="Rhea" id="RHEA:48348"/>
        <dbReference type="Rhea" id="RHEA-COMP:12068"/>
        <dbReference type="Rhea" id="RHEA-COMP:12069"/>
        <dbReference type="ChEBI" id="CHEBI:65314"/>
        <dbReference type="ChEBI" id="CHEBI:65315"/>
    </reaction>
</comment>